<gene>
    <name evidence="1" type="ORF">JCM14108_2245</name>
</gene>
<sequence>MINYVKQAPVGTRIAIGTDNNLVGRLKANHPTKKVMFLNPFSCACILMNRIDLPHLAWTMDQLAAGKSGHVIKVDSQTAYWAKQALDRMLKLSL</sequence>
<dbReference type="AlphaFoldDB" id="X0PKM4"/>
<organism evidence="1 2">
    <name type="scientific">Lentilactobacillus farraginis DSM 18382 = JCM 14108</name>
    <dbReference type="NCBI Taxonomy" id="1423743"/>
    <lineage>
        <taxon>Bacteria</taxon>
        <taxon>Bacillati</taxon>
        <taxon>Bacillota</taxon>
        <taxon>Bacilli</taxon>
        <taxon>Lactobacillales</taxon>
        <taxon>Lactobacillaceae</taxon>
        <taxon>Lentilactobacillus</taxon>
    </lineage>
</organism>
<accession>X0PKM4</accession>
<name>X0PKM4_9LACO</name>
<dbReference type="eggNOG" id="COG0379">
    <property type="taxonomic scope" value="Bacteria"/>
</dbReference>
<dbReference type="Pfam" id="PF02445">
    <property type="entry name" value="NadA"/>
    <property type="match status" value="1"/>
</dbReference>
<evidence type="ECO:0000313" key="2">
    <source>
        <dbReference type="Proteomes" id="UP000019488"/>
    </source>
</evidence>
<dbReference type="Proteomes" id="UP000019488">
    <property type="component" value="Unassembled WGS sequence"/>
</dbReference>
<dbReference type="UniPathway" id="UPA00253">
    <property type="reaction ID" value="UER00327"/>
</dbReference>
<dbReference type="InterPro" id="IPR036094">
    <property type="entry name" value="NadA_sf"/>
</dbReference>
<comment type="caution">
    <text evidence="1">The sequence shown here is derived from an EMBL/GenBank/DDBJ whole genome shotgun (WGS) entry which is preliminary data.</text>
</comment>
<dbReference type="EMBL" id="BAKI01000027">
    <property type="protein sequence ID" value="GAF37226.1"/>
    <property type="molecule type" value="Genomic_DNA"/>
</dbReference>
<dbReference type="Gene3D" id="3.40.50.10800">
    <property type="entry name" value="NadA-like"/>
    <property type="match status" value="3"/>
</dbReference>
<dbReference type="GO" id="GO:0009435">
    <property type="term" value="P:NAD+ biosynthetic process"/>
    <property type="evidence" value="ECO:0007669"/>
    <property type="project" value="UniProtKB-UniPathway"/>
</dbReference>
<dbReference type="SUPFAM" id="SSF142754">
    <property type="entry name" value="NadA-like"/>
    <property type="match status" value="1"/>
</dbReference>
<reference evidence="1" key="1">
    <citation type="journal article" date="2014" name="Genome Announc.">
        <title>Draft Genome Sequences of Two Lactobacillus Strains, L. farraginis JCM 14108T and L. composti JCM 14202T, Isolated from Compost of Distilled Shochu Residue.</title>
        <authorList>
            <person name="Yuki M."/>
            <person name="Oshima K."/>
            <person name="Suda W."/>
            <person name="Kitahara M."/>
            <person name="Kitamura K."/>
            <person name="Iida T."/>
            <person name="Hattori M."/>
            <person name="Ohkuma M."/>
        </authorList>
    </citation>
    <scope>NUCLEOTIDE SEQUENCE [LARGE SCALE GENOMIC DNA]</scope>
    <source>
        <strain evidence="1">JCM 14108</strain>
    </source>
</reference>
<proteinExistence type="predicted"/>
<protein>
    <submittedName>
        <fullName evidence="1">Quinolinate synthetase</fullName>
    </submittedName>
</protein>
<dbReference type="GO" id="GO:0051539">
    <property type="term" value="F:4 iron, 4 sulfur cluster binding"/>
    <property type="evidence" value="ECO:0007669"/>
    <property type="project" value="InterPro"/>
</dbReference>
<evidence type="ECO:0000313" key="1">
    <source>
        <dbReference type="EMBL" id="GAF37226.1"/>
    </source>
</evidence>
<dbReference type="InterPro" id="IPR003473">
    <property type="entry name" value="NadA"/>
</dbReference>
<dbReference type="GO" id="GO:0008987">
    <property type="term" value="F:quinolinate synthetase A activity"/>
    <property type="evidence" value="ECO:0007669"/>
    <property type="project" value="InterPro"/>
</dbReference>